<evidence type="ECO:0000313" key="5">
    <source>
        <dbReference type="EMBL" id="KAK0481663.1"/>
    </source>
</evidence>
<proteinExistence type="predicted"/>
<evidence type="ECO:0008006" key="7">
    <source>
        <dbReference type="Google" id="ProtNLM"/>
    </source>
</evidence>
<reference evidence="5" key="1">
    <citation type="submission" date="2023-06" db="EMBL/GenBank/DDBJ databases">
        <authorList>
            <consortium name="Lawrence Berkeley National Laboratory"/>
            <person name="Ahrendt S."/>
            <person name="Sahu N."/>
            <person name="Indic B."/>
            <person name="Wong-Bajracharya J."/>
            <person name="Merenyi Z."/>
            <person name="Ke H.-M."/>
            <person name="Monk M."/>
            <person name="Kocsube S."/>
            <person name="Drula E."/>
            <person name="Lipzen A."/>
            <person name="Balint B."/>
            <person name="Henrissat B."/>
            <person name="Andreopoulos B."/>
            <person name="Martin F.M."/>
            <person name="Harder C.B."/>
            <person name="Rigling D."/>
            <person name="Ford K.L."/>
            <person name="Foster G.D."/>
            <person name="Pangilinan J."/>
            <person name="Papanicolaou A."/>
            <person name="Barry K."/>
            <person name="LaButti K."/>
            <person name="Viragh M."/>
            <person name="Koriabine M."/>
            <person name="Yan M."/>
            <person name="Riley R."/>
            <person name="Champramary S."/>
            <person name="Plett K.L."/>
            <person name="Tsai I.J."/>
            <person name="Slot J."/>
            <person name="Sipos G."/>
            <person name="Plett J."/>
            <person name="Nagy L.G."/>
            <person name="Grigoriev I.V."/>
        </authorList>
    </citation>
    <scope>NUCLEOTIDE SEQUENCE</scope>
    <source>
        <strain evidence="5">ICMP 16352</strain>
    </source>
</reference>
<dbReference type="AlphaFoldDB" id="A0AA39UCL3"/>
<feature type="compositionally biased region" description="Basic and acidic residues" evidence="1">
    <location>
        <begin position="378"/>
        <end position="387"/>
    </location>
</feature>
<dbReference type="EMBL" id="JAUEPR010000008">
    <property type="protein sequence ID" value="KAK0481663.1"/>
    <property type="molecule type" value="Genomic_DNA"/>
</dbReference>
<organism evidence="5 6">
    <name type="scientific">Armillaria novae-zelandiae</name>
    <dbReference type="NCBI Taxonomy" id="153914"/>
    <lineage>
        <taxon>Eukaryota</taxon>
        <taxon>Fungi</taxon>
        <taxon>Dikarya</taxon>
        <taxon>Basidiomycota</taxon>
        <taxon>Agaricomycotina</taxon>
        <taxon>Agaricomycetes</taxon>
        <taxon>Agaricomycetidae</taxon>
        <taxon>Agaricales</taxon>
        <taxon>Marasmiineae</taxon>
        <taxon>Physalacriaceae</taxon>
        <taxon>Armillaria</taxon>
    </lineage>
</organism>
<feature type="compositionally biased region" description="Basic residues" evidence="1">
    <location>
        <begin position="296"/>
        <end position="314"/>
    </location>
</feature>
<evidence type="ECO:0000256" key="1">
    <source>
        <dbReference type="SAM" id="MobiDB-lite"/>
    </source>
</evidence>
<dbReference type="PANTHER" id="PTHR22929">
    <property type="entry name" value="RNA POLYMERASE III TRANSCRIPTION INITIATION FACTOR B"/>
    <property type="match status" value="1"/>
</dbReference>
<dbReference type="InterPro" id="IPR001005">
    <property type="entry name" value="SANT/Myb"/>
</dbReference>
<sequence length="631" mass="68602">MTTRVQKGGAIFRPATKARARSTVSVEPSSQRDIRSVTREPDALTQSSFGSIPPPPLPAVASNPPSVNREDSLDFGSAPTLYSQSSRSSQAPPVLAVSSNTTRVSSSIPPIIPFGQFNRPPPVPTAIPVGNSRPVSVNQSDAFPSSQPVPESFLNAQDPPTYIDPALTSTFPVAQVVPIPEFGTFDQQLTTFQHILHNSGTSNVPQLTLDTEVVVKPPRQSTRRNATSSTPGITDSQGPAQDKDEQNGTESIKMRGNRAKKGSQTESGEQKATRKRKKSQKEGTIEPDSATTTPTPKRRRSSSSAKPRSRRKRSPSLPPFDPGADPGEEIDPTVVTMAVLCRDTGLGRVSSKAAEIQSNHAAWKAQNRERRARMKTLMERKKYGHPESDEERDSTEVNADKQGSAEPPPNPTVPAASSSAALDETGNGFDYSEGLTASRYNVQVRIGPNGETIIDEESLTVDRDENDATENYTHVIESDATKFTNSGTYGKRFRGSRWSAEETELFYDALSQYGENYELIAYVLPGRDRKSCKNKFKTEDKKNHGRINYCLNHSKPVDMGTLSRMTGKDFSGPVPEISAPSTATIPVTEKQSVPDAATSSAHVTPAVRKRSQSRKPVITDDIQIVGQADRF</sequence>
<dbReference type="CDD" id="cd00167">
    <property type="entry name" value="SANT"/>
    <property type="match status" value="1"/>
</dbReference>
<feature type="domain" description="Myb-like" evidence="2">
    <location>
        <begin position="490"/>
        <end position="538"/>
    </location>
</feature>
<feature type="compositionally biased region" description="Polar residues" evidence="1">
    <location>
        <begin position="589"/>
        <end position="602"/>
    </location>
</feature>
<feature type="domain" description="HTH myb-type" evidence="4">
    <location>
        <begin position="490"/>
        <end position="544"/>
    </location>
</feature>
<feature type="compositionally biased region" description="Polar residues" evidence="1">
    <location>
        <begin position="199"/>
        <end position="209"/>
    </location>
</feature>
<dbReference type="GO" id="GO:0070898">
    <property type="term" value="P:RNA polymerase III preinitiation complex assembly"/>
    <property type="evidence" value="ECO:0007669"/>
    <property type="project" value="TreeGrafter"/>
</dbReference>
<keyword evidence="6" id="KW-1185">Reference proteome</keyword>
<dbReference type="InterPro" id="IPR009057">
    <property type="entry name" value="Homeodomain-like_sf"/>
</dbReference>
<dbReference type="SUPFAM" id="SSF46689">
    <property type="entry name" value="Homeodomain-like"/>
    <property type="match status" value="1"/>
</dbReference>
<dbReference type="InterPro" id="IPR039467">
    <property type="entry name" value="TFIIIB_B''_Myb"/>
</dbReference>
<dbReference type="Proteomes" id="UP001175227">
    <property type="component" value="Unassembled WGS sequence"/>
</dbReference>
<dbReference type="PROSITE" id="PS50090">
    <property type="entry name" value="MYB_LIKE"/>
    <property type="match status" value="1"/>
</dbReference>
<feature type="region of interest" description="Disordered" evidence="1">
    <location>
        <begin position="378"/>
        <end position="427"/>
    </location>
</feature>
<accession>A0AA39UCL3</accession>
<dbReference type="Gene3D" id="1.10.10.60">
    <property type="entry name" value="Homeodomain-like"/>
    <property type="match status" value="1"/>
</dbReference>
<feature type="region of interest" description="Disordered" evidence="1">
    <location>
        <begin position="1"/>
        <end position="93"/>
    </location>
</feature>
<dbReference type="PROSITE" id="PS51293">
    <property type="entry name" value="SANT"/>
    <property type="match status" value="1"/>
</dbReference>
<feature type="compositionally biased region" description="Polar residues" evidence="1">
    <location>
        <begin position="219"/>
        <end position="239"/>
    </location>
</feature>
<evidence type="ECO:0000259" key="2">
    <source>
        <dbReference type="PROSITE" id="PS50090"/>
    </source>
</evidence>
<dbReference type="InterPro" id="IPR017930">
    <property type="entry name" value="Myb_dom"/>
</dbReference>
<feature type="compositionally biased region" description="Basic and acidic residues" evidence="1">
    <location>
        <begin position="30"/>
        <end position="42"/>
    </location>
</feature>
<dbReference type="PANTHER" id="PTHR22929:SF0">
    <property type="entry name" value="TRANSCRIPTION FACTOR TFIIIB COMPONENT B'' HOMOLOG"/>
    <property type="match status" value="1"/>
</dbReference>
<feature type="compositionally biased region" description="Polar residues" evidence="1">
    <location>
        <begin position="80"/>
        <end position="93"/>
    </location>
</feature>
<gene>
    <name evidence="5" type="ORF">IW261DRAFT_1606938</name>
</gene>
<dbReference type="InterPro" id="IPR017884">
    <property type="entry name" value="SANT_dom"/>
</dbReference>
<dbReference type="GO" id="GO:0000126">
    <property type="term" value="C:transcription factor TFIIIB complex"/>
    <property type="evidence" value="ECO:0007669"/>
    <property type="project" value="TreeGrafter"/>
</dbReference>
<comment type="caution">
    <text evidence="5">The sequence shown here is derived from an EMBL/GenBank/DDBJ whole genome shotgun (WGS) entry which is preliminary data.</text>
</comment>
<dbReference type="GO" id="GO:0001156">
    <property type="term" value="F:TFIIIC-class transcription factor complex binding"/>
    <property type="evidence" value="ECO:0007669"/>
    <property type="project" value="TreeGrafter"/>
</dbReference>
<name>A0AA39UCL3_9AGAR</name>
<dbReference type="SMART" id="SM00717">
    <property type="entry name" value="SANT"/>
    <property type="match status" value="1"/>
</dbReference>
<dbReference type="PROSITE" id="PS51294">
    <property type="entry name" value="HTH_MYB"/>
    <property type="match status" value="1"/>
</dbReference>
<feature type="domain" description="SANT" evidence="3">
    <location>
        <begin position="496"/>
        <end position="544"/>
    </location>
</feature>
<protein>
    <recommendedName>
        <fullName evidence="7">Myb-like domain-containing protein</fullName>
    </recommendedName>
</protein>
<evidence type="ECO:0000259" key="4">
    <source>
        <dbReference type="PROSITE" id="PS51294"/>
    </source>
</evidence>
<evidence type="ECO:0000259" key="3">
    <source>
        <dbReference type="PROSITE" id="PS51293"/>
    </source>
</evidence>
<evidence type="ECO:0000313" key="6">
    <source>
        <dbReference type="Proteomes" id="UP001175227"/>
    </source>
</evidence>
<feature type="region of interest" description="Disordered" evidence="1">
    <location>
        <begin position="589"/>
        <end position="615"/>
    </location>
</feature>
<feature type="region of interest" description="Disordered" evidence="1">
    <location>
        <begin position="199"/>
        <end position="331"/>
    </location>
</feature>
<dbReference type="Pfam" id="PF15963">
    <property type="entry name" value="Myb_DNA-bind_7"/>
    <property type="match status" value="1"/>
</dbReference>